<proteinExistence type="inferred from homology"/>
<comment type="similarity">
    <text evidence="1">Belongs to the HEBP family.</text>
</comment>
<dbReference type="EMBL" id="LHPG02000008">
    <property type="protein sequence ID" value="PRW56719.1"/>
    <property type="molecule type" value="Genomic_DNA"/>
</dbReference>
<dbReference type="OrthoDB" id="6424451at2759"/>
<name>A0A2P6TRM9_CHLSO</name>
<keyword evidence="2" id="KW-1133">Transmembrane helix</keyword>
<protein>
    <submittedName>
        <fullName evidence="3">SOUL heme-binding</fullName>
    </submittedName>
</protein>
<dbReference type="InterPro" id="IPR011256">
    <property type="entry name" value="Reg_factor_effector_dom_sf"/>
</dbReference>
<keyword evidence="2" id="KW-0812">Transmembrane</keyword>
<gene>
    <name evidence="3" type="ORF">C2E21_4671</name>
</gene>
<organism evidence="3 4">
    <name type="scientific">Chlorella sorokiniana</name>
    <name type="common">Freshwater green alga</name>
    <dbReference type="NCBI Taxonomy" id="3076"/>
    <lineage>
        <taxon>Eukaryota</taxon>
        <taxon>Viridiplantae</taxon>
        <taxon>Chlorophyta</taxon>
        <taxon>core chlorophytes</taxon>
        <taxon>Trebouxiophyceae</taxon>
        <taxon>Chlorellales</taxon>
        <taxon>Chlorellaceae</taxon>
        <taxon>Chlorella clade</taxon>
        <taxon>Chlorella</taxon>
    </lineage>
</organism>
<dbReference type="PANTHER" id="PTHR11220">
    <property type="entry name" value="HEME-BINDING PROTEIN-RELATED"/>
    <property type="match status" value="1"/>
</dbReference>
<dbReference type="AlphaFoldDB" id="A0A2P6TRM9"/>
<accession>A0A2P6TRM9</accession>
<evidence type="ECO:0000256" key="1">
    <source>
        <dbReference type="ARBA" id="ARBA00009817"/>
    </source>
</evidence>
<dbReference type="Pfam" id="PF04832">
    <property type="entry name" value="SOUL"/>
    <property type="match status" value="1"/>
</dbReference>
<keyword evidence="4" id="KW-1185">Reference proteome</keyword>
<evidence type="ECO:0000256" key="2">
    <source>
        <dbReference type="SAM" id="Phobius"/>
    </source>
</evidence>
<dbReference type="PANTHER" id="PTHR11220:SF58">
    <property type="entry name" value="SOUL HEME-BINDING FAMILY PROTEIN"/>
    <property type="match status" value="1"/>
</dbReference>
<feature type="transmembrane region" description="Helical" evidence="2">
    <location>
        <begin position="6"/>
        <end position="30"/>
    </location>
</feature>
<evidence type="ECO:0000313" key="3">
    <source>
        <dbReference type="EMBL" id="PRW56719.1"/>
    </source>
</evidence>
<dbReference type="InterPro" id="IPR006917">
    <property type="entry name" value="SOUL_heme-bd"/>
</dbReference>
<dbReference type="Proteomes" id="UP000239899">
    <property type="component" value="Unassembled WGS sequence"/>
</dbReference>
<dbReference type="Gene3D" id="3.20.80.10">
    <property type="entry name" value="Regulatory factor, effector binding domain"/>
    <property type="match status" value="1"/>
</dbReference>
<comment type="caution">
    <text evidence="3">The sequence shown here is derived from an EMBL/GenBank/DDBJ whole genome shotgun (WGS) entry which is preliminary data.</text>
</comment>
<sequence>MGNSTATTVGATIGGIAGLALLAWPVAIWWEVRKCEKPRYTLLRTIGQRRTWWGKTVPAAEVRLYAPYLMAEVTMAGGDMDMRQALGQGFRQIAGFIFGKNLAPDSNESSKVAMTSPVTLEMSGAPASAKIAMTSPVTAEMGAGEYKVSFIMPSEYTKETLPKPVNPNVEIKEVPARTLVALSWHGNSPREAEVERRTAQLQQLMAQAGLKPKQGGKTHVWQYDPPFQWGMLRTNEVLIEVDGDAAQS</sequence>
<keyword evidence="2" id="KW-0472">Membrane</keyword>
<dbReference type="SUPFAM" id="SSF55136">
    <property type="entry name" value="Probable bacterial effector-binding domain"/>
    <property type="match status" value="1"/>
</dbReference>
<evidence type="ECO:0000313" key="4">
    <source>
        <dbReference type="Proteomes" id="UP000239899"/>
    </source>
</evidence>
<reference evidence="3 4" key="1">
    <citation type="journal article" date="2018" name="Plant J.">
        <title>Genome sequences of Chlorella sorokiniana UTEX 1602 and Micractinium conductrix SAG 241.80: implications to maltose excretion by a green alga.</title>
        <authorList>
            <person name="Arriola M.B."/>
            <person name="Velmurugan N."/>
            <person name="Zhang Y."/>
            <person name="Plunkett M.H."/>
            <person name="Hondzo H."/>
            <person name="Barney B.M."/>
        </authorList>
    </citation>
    <scope>NUCLEOTIDE SEQUENCE [LARGE SCALE GENOMIC DNA]</scope>
    <source>
        <strain evidence="4">UTEX 1602</strain>
    </source>
</reference>